<feature type="compositionally biased region" description="Pro residues" evidence="1">
    <location>
        <begin position="77"/>
        <end position="88"/>
    </location>
</feature>
<gene>
    <name evidence="3" type="ORF">STARVERO_02275</name>
</gene>
<evidence type="ECO:0000256" key="2">
    <source>
        <dbReference type="SAM" id="SignalP"/>
    </source>
</evidence>
<name>A0A5S9P559_9HYPH</name>
<organism evidence="3 4">
    <name type="scientific">Starkeya nomas</name>
    <dbReference type="NCBI Taxonomy" id="2666134"/>
    <lineage>
        <taxon>Bacteria</taxon>
        <taxon>Pseudomonadati</taxon>
        <taxon>Pseudomonadota</taxon>
        <taxon>Alphaproteobacteria</taxon>
        <taxon>Hyphomicrobiales</taxon>
        <taxon>Xanthobacteraceae</taxon>
        <taxon>Starkeya</taxon>
    </lineage>
</organism>
<dbReference type="RefSeq" id="WP_159598924.1">
    <property type="nucleotide sequence ID" value="NZ_CACSAS010000001.1"/>
</dbReference>
<keyword evidence="4" id="KW-1185">Reference proteome</keyword>
<feature type="compositionally biased region" description="Polar residues" evidence="1">
    <location>
        <begin position="35"/>
        <end position="59"/>
    </location>
</feature>
<protein>
    <submittedName>
        <fullName evidence="3">Uncharacterized protein</fullName>
    </submittedName>
</protein>
<reference evidence="3 4" key="1">
    <citation type="submission" date="2019-12" db="EMBL/GenBank/DDBJ databases">
        <authorList>
            <person name="Reyes-Prieto M."/>
        </authorList>
    </citation>
    <scope>NUCLEOTIDE SEQUENCE [LARGE SCALE GENOMIC DNA]</scope>
    <source>
        <strain evidence="3">HF14-78462</strain>
    </source>
</reference>
<dbReference type="EMBL" id="CACSAS010000001">
    <property type="protein sequence ID" value="CAA0098374.1"/>
    <property type="molecule type" value="Genomic_DNA"/>
</dbReference>
<evidence type="ECO:0000313" key="3">
    <source>
        <dbReference type="EMBL" id="CAA0098374.1"/>
    </source>
</evidence>
<feature type="region of interest" description="Disordered" evidence="1">
    <location>
        <begin position="26"/>
        <end position="100"/>
    </location>
</feature>
<feature type="signal peptide" evidence="2">
    <location>
        <begin position="1"/>
        <end position="22"/>
    </location>
</feature>
<evidence type="ECO:0000256" key="1">
    <source>
        <dbReference type="SAM" id="MobiDB-lite"/>
    </source>
</evidence>
<evidence type="ECO:0000313" key="4">
    <source>
        <dbReference type="Proteomes" id="UP000433050"/>
    </source>
</evidence>
<sequence length="100" mass="10857">MKTVTAAMLALMLGVAGSAALAQTPMQPERYMPPRTNSVRPNSQNLMQGPSYWTPQQRRLNVPGADNNPSLRRETAPYPPQPIPPDAPARPAETPDKPKG</sequence>
<proteinExistence type="predicted"/>
<feature type="chain" id="PRO_5024980367" evidence="2">
    <location>
        <begin position="23"/>
        <end position="100"/>
    </location>
</feature>
<keyword evidence="2" id="KW-0732">Signal</keyword>
<dbReference type="AlphaFoldDB" id="A0A5S9P559"/>
<accession>A0A5S9P559</accession>
<dbReference type="Proteomes" id="UP000433050">
    <property type="component" value="Unassembled WGS sequence"/>
</dbReference>